<dbReference type="SUPFAM" id="SSF53850">
    <property type="entry name" value="Periplasmic binding protein-like II"/>
    <property type="match status" value="1"/>
</dbReference>
<evidence type="ECO:0000256" key="7">
    <source>
        <dbReference type="PIRSR" id="PIRSR002854-1"/>
    </source>
</evidence>
<evidence type="ECO:0000256" key="3">
    <source>
        <dbReference type="ARBA" id="ARBA00023136"/>
    </source>
</evidence>
<feature type="signal peptide" evidence="8">
    <location>
        <begin position="1"/>
        <end position="24"/>
    </location>
</feature>
<evidence type="ECO:0000256" key="2">
    <source>
        <dbReference type="ARBA" id="ARBA00022729"/>
    </source>
</evidence>
<organism evidence="9 10">
    <name type="scientific">Candidatus Scatomorpha merdipullorum</name>
    <dbReference type="NCBI Taxonomy" id="2840927"/>
    <lineage>
        <taxon>Bacteria</taxon>
        <taxon>Bacillati</taxon>
        <taxon>Bacillota</taxon>
        <taxon>Clostridia</taxon>
        <taxon>Eubacteriales</taxon>
        <taxon>Candidatus Scatomorpha</taxon>
    </lineage>
</organism>
<dbReference type="AlphaFoldDB" id="A0A9D1FC82"/>
<comment type="similarity">
    <text evidence="6">Belongs to the nlpA lipoprotein family.</text>
</comment>
<accession>A0A9D1FC82</accession>
<dbReference type="CDD" id="cd13597">
    <property type="entry name" value="PBP2_lipoprotein_Tp32"/>
    <property type="match status" value="1"/>
</dbReference>
<dbReference type="PROSITE" id="PS51257">
    <property type="entry name" value="PROKAR_LIPOPROTEIN"/>
    <property type="match status" value="1"/>
</dbReference>
<evidence type="ECO:0000256" key="5">
    <source>
        <dbReference type="ARBA" id="ARBA00023288"/>
    </source>
</evidence>
<dbReference type="PIRSF" id="PIRSF002854">
    <property type="entry name" value="MetQ"/>
    <property type="match status" value="1"/>
</dbReference>
<keyword evidence="5 6" id="KW-0449">Lipoprotein</keyword>
<dbReference type="Proteomes" id="UP000824001">
    <property type="component" value="Unassembled WGS sequence"/>
</dbReference>
<protein>
    <recommendedName>
        <fullName evidence="6">Lipoprotein</fullName>
    </recommendedName>
</protein>
<comment type="subcellular location">
    <subcellularLocation>
        <location evidence="1">Membrane</location>
        <topology evidence="1">Lipid-anchor</topology>
    </subcellularLocation>
</comment>
<dbReference type="Gene3D" id="3.40.190.10">
    <property type="entry name" value="Periplasmic binding protein-like II"/>
    <property type="match status" value="2"/>
</dbReference>
<reference evidence="9" key="2">
    <citation type="journal article" date="2021" name="PeerJ">
        <title>Extensive microbial diversity within the chicken gut microbiome revealed by metagenomics and culture.</title>
        <authorList>
            <person name="Gilroy R."/>
            <person name="Ravi A."/>
            <person name="Getino M."/>
            <person name="Pursley I."/>
            <person name="Horton D.L."/>
            <person name="Alikhan N.F."/>
            <person name="Baker D."/>
            <person name="Gharbi K."/>
            <person name="Hall N."/>
            <person name="Watson M."/>
            <person name="Adriaenssens E.M."/>
            <person name="Foster-Nyarko E."/>
            <person name="Jarju S."/>
            <person name="Secka A."/>
            <person name="Antonio M."/>
            <person name="Oren A."/>
            <person name="Chaudhuri R.R."/>
            <person name="La Ragione R."/>
            <person name="Hildebrand F."/>
            <person name="Pallen M.J."/>
        </authorList>
    </citation>
    <scope>NUCLEOTIDE SEQUENCE</scope>
    <source>
        <strain evidence="9">ChiHjej10B9-9673</strain>
    </source>
</reference>
<reference evidence="9" key="1">
    <citation type="submission" date="2020-10" db="EMBL/GenBank/DDBJ databases">
        <authorList>
            <person name="Gilroy R."/>
        </authorList>
    </citation>
    <scope>NUCLEOTIDE SEQUENCE</scope>
    <source>
        <strain evidence="9">ChiHjej10B9-9673</strain>
    </source>
</reference>
<dbReference type="EMBL" id="DVJK01000044">
    <property type="protein sequence ID" value="HIS66223.1"/>
    <property type="molecule type" value="Genomic_DNA"/>
</dbReference>
<evidence type="ECO:0000313" key="9">
    <source>
        <dbReference type="EMBL" id="HIS66223.1"/>
    </source>
</evidence>
<evidence type="ECO:0000256" key="8">
    <source>
        <dbReference type="SAM" id="SignalP"/>
    </source>
</evidence>
<evidence type="ECO:0000256" key="4">
    <source>
        <dbReference type="ARBA" id="ARBA00023139"/>
    </source>
</evidence>
<dbReference type="Pfam" id="PF03180">
    <property type="entry name" value="Lipoprotein_9"/>
    <property type="match status" value="1"/>
</dbReference>
<sequence length="278" mass="29267">MKKILAIALCAVLCLGLLAGCGEAETVETTPAAELETIKVGASITPHAEILEAVRGELEAQGYELEVVEYTDYILPNVSLSDGSLDANYFQHGPYLTTFNAEHGTDLANAASIHYEPMGIYPGAKSTLDELAEGDTIAIPNDGSNETRALLILQELGYITLAEGINASSNATVLDVVDNPLNLELLEMAAENIPNSLPDVAFGIINGNYALQAGLTGADALASEDAESDAAQTYANIVACRAGEEDSPKIQALIQALTSETCREFIEATYNGAVVPIF</sequence>
<evidence type="ECO:0000256" key="1">
    <source>
        <dbReference type="ARBA" id="ARBA00004635"/>
    </source>
</evidence>
<feature type="lipid moiety-binding region" description="S-diacylglycerol cysteine" evidence="7">
    <location>
        <position position="21"/>
    </location>
</feature>
<keyword evidence="4" id="KW-0564">Palmitate</keyword>
<dbReference type="GO" id="GO:0016020">
    <property type="term" value="C:membrane"/>
    <property type="evidence" value="ECO:0007669"/>
    <property type="project" value="UniProtKB-SubCell"/>
</dbReference>
<dbReference type="PANTHER" id="PTHR30429:SF0">
    <property type="entry name" value="METHIONINE-BINDING LIPOPROTEIN METQ"/>
    <property type="match status" value="1"/>
</dbReference>
<name>A0A9D1FC82_9FIRM</name>
<dbReference type="InterPro" id="IPR004872">
    <property type="entry name" value="Lipoprotein_NlpA"/>
</dbReference>
<comment type="caution">
    <text evidence="9">The sequence shown here is derived from an EMBL/GenBank/DDBJ whole genome shotgun (WGS) entry which is preliminary data.</text>
</comment>
<keyword evidence="2 8" id="KW-0732">Signal</keyword>
<gene>
    <name evidence="9" type="ORF">IAC18_01545</name>
</gene>
<dbReference type="PANTHER" id="PTHR30429">
    <property type="entry name" value="D-METHIONINE-BINDING LIPOPROTEIN METQ"/>
    <property type="match status" value="1"/>
</dbReference>
<evidence type="ECO:0000313" key="10">
    <source>
        <dbReference type="Proteomes" id="UP000824001"/>
    </source>
</evidence>
<feature type="chain" id="PRO_5039175833" description="Lipoprotein" evidence="8">
    <location>
        <begin position="25"/>
        <end position="278"/>
    </location>
</feature>
<keyword evidence="3" id="KW-0472">Membrane</keyword>
<proteinExistence type="inferred from homology"/>
<evidence type="ECO:0000256" key="6">
    <source>
        <dbReference type="PIRNR" id="PIRNR002854"/>
    </source>
</evidence>